<dbReference type="EMBL" id="KQ964267">
    <property type="protein sequence ID" value="KXJ86544.1"/>
    <property type="molecule type" value="Genomic_DNA"/>
</dbReference>
<evidence type="ECO:0000256" key="1">
    <source>
        <dbReference type="SAM" id="SignalP"/>
    </source>
</evidence>
<keyword evidence="3" id="KW-1185">Reference proteome</keyword>
<evidence type="ECO:0000313" key="3">
    <source>
        <dbReference type="Proteomes" id="UP000070501"/>
    </source>
</evidence>
<dbReference type="AlphaFoldDB" id="A0A136INP6"/>
<proteinExistence type="predicted"/>
<keyword evidence="1" id="KW-0732">Signal</keyword>
<protein>
    <recommendedName>
        <fullName evidence="4">Hydrophobic surface binding protein A-domain-containing protein</fullName>
    </recommendedName>
</protein>
<reference evidence="3" key="1">
    <citation type="submission" date="2016-02" db="EMBL/GenBank/DDBJ databases">
        <title>Draft genome sequence of Microdochium bolleyi, a fungal endophyte of beachgrass.</title>
        <authorList>
            <consortium name="DOE Joint Genome Institute"/>
            <person name="David A.S."/>
            <person name="May G."/>
            <person name="Haridas S."/>
            <person name="Lim J."/>
            <person name="Wang M."/>
            <person name="Labutti K."/>
            <person name="Lipzen A."/>
            <person name="Barry K."/>
            <person name="Grigoriev I.V."/>
        </authorList>
    </citation>
    <scope>NUCLEOTIDE SEQUENCE [LARGE SCALE GENOMIC DNA]</scope>
    <source>
        <strain evidence="3">J235TASD1</strain>
    </source>
</reference>
<sequence>MKFFHFLTFAVAASATPVPGLELSTEKPKDLATRQANNLAQVALNAVTTASNTIDTSLDTIASTLAAAGDNINVDVQAVLEANLNAISAALGQGAGAVTGAIAAAGGNIANAVTGYGLVQVLQLVTASNRLVALLKQLGVRLDATIDNLDAVAPAALEALNDELALIRDAVDPFVTPVGEIINAVRRITLTGSLLLTGFDRAVPGLLGILDDLLGGL</sequence>
<organism evidence="2 3">
    <name type="scientific">Microdochium bolleyi</name>
    <dbReference type="NCBI Taxonomy" id="196109"/>
    <lineage>
        <taxon>Eukaryota</taxon>
        <taxon>Fungi</taxon>
        <taxon>Dikarya</taxon>
        <taxon>Ascomycota</taxon>
        <taxon>Pezizomycotina</taxon>
        <taxon>Sordariomycetes</taxon>
        <taxon>Xylariomycetidae</taxon>
        <taxon>Xylariales</taxon>
        <taxon>Microdochiaceae</taxon>
        <taxon>Microdochium</taxon>
    </lineage>
</organism>
<feature type="signal peptide" evidence="1">
    <location>
        <begin position="1"/>
        <end position="15"/>
    </location>
</feature>
<feature type="chain" id="PRO_5012497981" description="Hydrophobic surface binding protein A-domain-containing protein" evidence="1">
    <location>
        <begin position="16"/>
        <end position="217"/>
    </location>
</feature>
<name>A0A136INP6_9PEZI</name>
<evidence type="ECO:0008006" key="4">
    <source>
        <dbReference type="Google" id="ProtNLM"/>
    </source>
</evidence>
<dbReference type="InParanoid" id="A0A136INP6"/>
<accession>A0A136INP6</accession>
<dbReference type="Proteomes" id="UP000070501">
    <property type="component" value="Unassembled WGS sequence"/>
</dbReference>
<dbReference type="OrthoDB" id="4776380at2759"/>
<gene>
    <name evidence="2" type="ORF">Micbo1qcDRAFT_208960</name>
</gene>
<evidence type="ECO:0000313" key="2">
    <source>
        <dbReference type="EMBL" id="KXJ86544.1"/>
    </source>
</evidence>